<reference evidence="3 4" key="1">
    <citation type="submission" date="2019-09" db="EMBL/GenBank/DDBJ databases">
        <authorList>
            <person name="Park J.-S."/>
            <person name="Choi H.-J."/>
        </authorList>
    </citation>
    <scope>NUCLEOTIDE SEQUENCE [LARGE SCALE GENOMIC DNA]</scope>
    <source>
        <strain evidence="3 4">176SS1-4</strain>
    </source>
</reference>
<accession>A0A5J5GHF4</accession>
<sequence>MPTALLTHRDCAGHITPSGHPEQVARLDAVLTGLEGLDLTRVSAPMAAEDDILRVHPRSYLEGLRRFAPERGLRSLDADTHMSPGSLAAAFRAAGAVVRAVDMVLGGEAPNAFCAVRPPGHHAERETAMGFCLFGTVAIGAKHALDHHGLGRVAIVDFDVHHGNGTQDLVEDDPRILFCSTHQMPLYPGTGAPDETGPHDTVLNVPLPSGAGGGQFQDAMETQVLPRIEAFAPELILVSAGFDAHAADPLAGLLLTENDFTWVTHRLCDLADRHCGGKLVSSLEGGYDLDALGHSARAHVEVLMERGA</sequence>
<dbReference type="SUPFAM" id="SSF52768">
    <property type="entry name" value="Arginase/deacetylase"/>
    <property type="match status" value="1"/>
</dbReference>
<protein>
    <submittedName>
        <fullName evidence="3">Histone deacetylase family protein</fullName>
    </submittedName>
</protein>
<evidence type="ECO:0000313" key="4">
    <source>
        <dbReference type="Proteomes" id="UP000326554"/>
    </source>
</evidence>
<proteinExistence type="inferred from homology"/>
<dbReference type="Pfam" id="PF00850">
    <property type="entry name" value="Hist_deacetyl"/>
    <property type="match status" value="1"/>
</dbReference>
<evidence type="ECO:0000313" key="3">
    <source>
        <dbReference type="EMBL" id="KAA9006964.1"/>
    </source>
</evidence>
<keyword evidence="4" id="KW-1185">Reference proteome</keyword>
<name>A0A5J5GHF4_9RHOB</name>
<comment type="similarity">
    <text evidence="1">Belongs to the histone deacetylase family.</text>
</comment>
<evidence type="ECO:0000259" key="2">
    <source>
        <dbReference type="Pfam" id="PF00850"/>
    </source>
</evidence>
<dbReference type="RefSeq" id="WP_150445983.1">
    <property type="nucleotide sequence ID" value="NZ_VYQE01000004.1"/>
</dbReference>
<dbReference type="InterPro" id="IPR000286">
    <property type="entry name" value="HDACs"/>
</dbReference>
<dbReference type="PANTHER" id="PTHR10625:SF10">
    <property type="entry name" value="HISTONE DEACETYLASE HDAC1"/>
    <property type="match status" value="1"/>
</dbReference>
<dbReference type="EMBL" id="VYQE01000004">
    <property type="protein sequence ID" value="KAA9006964.1"/>
    <property type="molecule type" value="Genomic_DNA"/>
</dbReference>
<evidence type="ECO:0000256" key="1">
    <source>
        <dbReference type="ARBA" id="ARBA00005947"/>
    </source>
</evidence>
<dbReference type="Gene3D" id="3.40.800.20">
    <property type="entry name" value="Histone deacetylase domain"/>
    <property type="match status" value="1"/>
</dbReference>
<dbReference type="CDD" id="cd11599">
    <property type="entry name" value="HDAC_classII_2"/>
    <property type="match status" value="1"/>
</dbReference>
<feature type="domain" description="Histone deacetylase" evidence="2">
    <location>
        <begin position="20"/>
        <end position="303"/>
    </location>
</feature>
<gene>
    <name evidence="3" type="ORF">F3S47_14460</name>
</gene>
<dbReference type="GO" id="GO:0004407">
    <property type="term" value="F:histone deacetylase activity"/>
    <property type="evidence" value="ECO:0007669"/>
    <property type="project" value="TreeGrafter"/>
</dbReference>
<dbReference type="AlphaFoldDB" id="A0A5J5GHF4"/>
<organism evidence="3 4">
    <name type="scientific">Histidinibacterium aquaticum</name>
    <dbReference type="NCBI Taxonomy" id="2613962"/>
    <lineage>
        <taxon>Bacteria</taxon>
        <taxon>Pseudomonadati</taxon>
        <taxon>Pseudomonadota</taxon>
        <taxon>Alphaproteobacteria</taxon>
        <taxon>Rhodobacterales</taxon>
        <taxon>Paracoccaceae</taxon>
        <taxon>Histidinibacterium</taxon>
    </lineage>
</organism>
<dbReference type="GO" id="GO:0040029">
    <property type="term" value="P:epigenetic regulation of gene expression"/>
    <property type="evidence" value="ECO:0007669"/>
    <property type="project" value="TreeGrafter"/>
</dbReference>
<dbReference type="InterPro" id="IPR037138">
    <property type="entry name" value="His_deacetylse_dom_sf"/>
</dbReference>
<dbReference type="PRINTS" id="PR01270">
    <property type="entry name" value="HDASUPER"/>
</dbReference>
<dbReference type="InterPro" id="IPR023801">
    <property type="entry name" value="His_deacetylse_dom"/>
</dbReference>
<comment type="caution">
    <text evidence="3">The sequence shown here is derived from an EMBL/GenBank/DDBJ whole genome shotgun (WGS) entry which is preliminary data.</text>
</comment>
<dbReference type="PANTHER" id="PTHR10625">
    <property type="entry name" value="HISTONE DEACETYLASE HDAC1-RELATED"/>
    <property type="match status" value="1"/>
</dbReference>
<dbReference type="Proteomes" id="UP000326554">
    <property type="component" value="Unassembled WGS sequence"/>
</dbReference>
<dbReference type="InterPro" id="IPR023696">
    <property type="entry name" value="Ureohydrolase_dom_sf"/>
</dbReference>